<gene>
    <name evidence="1" type="ORF">MLD38_035486</name>
</gene>
<evidence type="ECO:0000313" key="1">
    <source>
        <dbReference type="EMBL" id="KAI4310512.1"/>
    </source>
</evidence>
<reference evidence="2" key="1">
    <citation type="journal article" date="2023" name="Front. Plant Sci.">
        <title>Chromosomal-level genome assembly of Melastoma candidum provides insights into trichome evolution.</title>
        <authorList>
            <person name="Zhong Y."/>
            <person name="Wu W."/>
            <person name="Sun C."/>
            <person name="Zou P."/>
            <person name="Liu Y."/>
            <person name="Dai S."/>
            <person name="Zhou R."/>
        </authorList>
    </citation>
    <scope>NUCLEOTIDE SEQUENCE [LARGE SCALE GENOMIC DNA]</scope>
</reference>
<accession>A0ACB9LHY7</accession>
<name>A0ACB9LHY7_9MYRT</name>
<keyword evidence="2" id="KW-1185">Reference proteome</keyword>
<dbReference type="EMBL" id="CM042890">
    <property type="protein sequence ID" value="KAI4310512.1"/>
    <property type="molecule type" value="Genomic_DNA"/>
</dbReference>
<protein>
    <submittedName>
        <fullName evidence="1">Uncharacterized protein</fullName>
    </submittedName>
</protein>
<comment type="caution">
    <text evidence="1">The sequence shown here is derived from an EMBL/GenBank/DDBJ whole genome shotgun (WGS) entry which is preliminary data.</text>
</comment>
<dbReference type="Proteomes" id="UP001057402">
    <property type="component" value="Chromosome 11"/>
</dbReference>
<sequence length="97" mass="10304">MLAGLDSLLHEDIDEPRDDDRWLLAFCFEWHPSQPQQIATASEVTTASEDVGAFAASAETVAETGVAVAVEGAAAEMTEDLLSALLIMAIVCMPVIL</sequence>
<organism evidence="1 2">
    <name type="scientific">Melastoma candidum</name>
    <dbReference type="NCBI Taxonomy" id="119954"/>
    <lineage>
        <taxon>Eukaryota</taxon>
        <taxon>Viridiplantae</taxon>
        <taxon>Streptophyta</taxon>
        <taxon>Embryophyta</taxon>
        <taxon>Tracheophyta</taxon>
        <taxon>Spermatophyta</taxon>
        <taxon>Magnoliopsida</taxon>
        <taxon>eudicotyledons</taxon>
        <taxon>Gunneridae</taxon>
        <taxon>Pentapetalae</taxon>
        <taxon>rosids</taxon>
        <taxon>malvids</taxon>
        <taxon>Myrtales</taxon>
        <taxon>Melastomataceae</taxon>
        <taxon>Melastomatoideae</taxon>
        <taxon>Melastomateae</taxon>
        <taxon>Melastoma</taxon>
    </lineage>
</organism>
<proteinExistence type="predicted"/>
<evidence type="ECO:0000313" key="2">
    <source>
        <dbReference type="Proteomes" id="UP001057402"/>
    </source>
</evidence>